<dbReference type="Gene3D" id="3.40.630.30">
    <property type="match status" value="1"/>
</dbReference>
<protein>
    <submittedName>
        <fullName evidence="4">GNAT family N-acetyltransferase</fullName>
    </submittedName>
</protein>
<comment type="caution">
    <text evidence="4">The sequence shown here is derived from an EMBL/GenBank/DDBJ whole genome shotgun (WGS) entry which is preliminary data.</text>
</comment>
<dbReference type="Proteomes" id="UP000288395">
    <property type="component" value="Unassembled WGS sequence"/>
</dbReference>
<organism evidence="4 5">
    <name type="scientific">Aliidiomarina iranensis</name>
    <dbReference type="NCBI Taxonomy" id="1434071"/>
    <lineage>
        <taxon>Bacteria</taxon>
        <taxon>Pseudomonadati</taxon>
        <taxon>Pseudomonadota</taxon>
        <taxon>Gammaproteobacteria</taxon>
        <taxon>Alteromonadales</taxon>
        <taxon>Idiomarinaceae</taxon>
        <taxon>Aliidiomarina</taxon>
    </lineage>
</organism>
<accession>A0A432VTZ6</accession>
<reference evidence="5" key="1">
    <citation type="journal article" date="2018" name="Front. Microbiol.">
        <title>Genome-Based Analysis Reveals the Taxonomy and Diversity of the Family Idiomarinaceae.</title>
        <authorList>
            <person name="Liu Y."/>
            <person name="Lai Q."/>
            <person name="Shao Z."/>
        </authorList>
    </citation>
    <scope>NUCLEOTIDE SEQUENCE [LARGE SCALE GENOMIC DNA]</scope>
    <source>
        <strain evidence="5">GBPy7</strain>
    </source>
</reference>
<dbReference type="SUPFAM" id="SSF55729">
    <property type="entry name" value="Acyl-CoA N-acyltransferases (Nat)"/>
    <property type="match status" value="1"/>
</dbReference>
<dbReference type="EMBL" id="PIPJ01000006">
    <property type="protein sequence ID" value="RUO19962.1"/>
    <property type="molecule type" value="Genomic_DNA"/>
</dbReference>
<dbReference type="GO" id="GO:0016747">
    <property type="term" value="F:acyltransferase activity, transferring groups other than amino-acyl groups"/>
    <property type="evidence" value="ECO:0007669"/>
    <property type="project" value="InterPro"/>
</dbReference>
<dbReference type="PANTHER" id="PTHR43877">
    <property type="entry name" value="AMINOALKYLPHOSPHONATE N-ACETYLTRANSFERASE-RELATED-RELATED"/>
    <property type="match status" value="1"/>
</dbReference>
<proteinExistence type="predicted"/>
<keyword evidence="2" id="KW-0012">Acyltransferase</keyword>
<dbReference type="InterPro" id="IPR000182">
    <property type="entry name" value="GNAT_dom"/>
</dbReference>
<evidence type="ECO:0000256" key="2">
    <source>
        <dbReference type="ARBA" id="ARBA00023315"/>
    </source>
</evidence>
<gene>
    <name evidence="4" type="ORF">CWE08_08575</name>
</gene>
<keyword evidence="5" id="KW-1185">Reference proteome</keyword>
<keyword evidence="1 4" id="KW-0808">Transferase</keyword>
<evidence type="ECO:0000313" key="5">
    <source>
        <dbReference type="Proteomes" id="UP000288395"/>
    </source>
</evidence>
<evidence type="ECO:0000313" key="4">
    <source>
        <dbReference type="EMBL" id="RUO19962.1"/>
    </source>
</evidence>
<dbReference type="AlphaFoldDB" id="A0A432VTZ6"/>
<dbReference type="CDD" id="cd04301">
    <property type="entry name" value="NAT_SF"/>
    <property type="match status" value="1"/>
</dbReference>
<dbReference type="InterPro" id="IPR050832">
    <property type="entry name" value="Bact_Acetyltransf"/>
</dbReference>
<dbReference type="InterPro" id="IPR016181">
    <property type="entry name" value="Acyl_CoA_acyltransferase"/>
</dbReference>
<sequence length="155" mass="16850">MHIRSVTSADIPALTALEYQHYKAEGYPEAFLFQAYRQWPQMLWLASDNSVVAGYVLCAPGAGSSEAWIMSALVAADYRGLGVGSALMGHALSHLTDQGFSTIYLSVAPTNTGALKLYQKLGFVVLEQKDNYLGAGEHRLIMRYKPDLNTCSGTA</sequence>
<dbReference type="Pfam" id="PF00583">
    <property type="entry name" value="Acetyltransf_1"/>
    <property type="match status" value="1"/>
</dbReference>
<dbReference type="PROSITE" id="PS51186">
    <property type="entry name" value="GNAT"/>
    <property type="match status" value="1"/>
</dbReference>
<evidence type="ECO:0000256" key="1">
    <source>
        <dbReference type="ARBA" id="ARBA00022679"/>
    </source>
</evidence>
<feature type="domain" description="N-acetyltransferase" evidence="3">
    <location>
        <begin position="1"/>
        <end position="147"/>
    </location>
</feature>
<dbReference type="RefSeq" id="WP_126767520.1">
    <property type="nucleotide sequence ID" value="NZ_PIPJ01000006.1"/>
</dbReference>
<name>A0A432VTZ6_9GAMM</name>
<dbReference type="OrthoDB" id="5187710at2"/>
<evidence type="ECO:0000259" key="3">
    <source>
        <dbReference type="PROSITE" id="PS51186"/>
    </source>
</evidence>
<dbReference type="PANTHER" id="PTHR43877:SF2">
    <property type="entry name" value="AMINOALKYLPHOSPHONATE N-ACETYLTRANSFERASE-RELATED"/>
    <property type="match status" value="1"/>
</dbReference>